<sequence length="226" mass="25254">MRTCKAGGCSAQVNGYSALCEQHKRTKARHGHPLQTGVKKSDLKPYIKEIDNYLNTVSTTNAYGSMNDIWARAVAAAKAHIRTTERGVAANVHELQASKAIVSLSEETDSVTIAKLLMAMGYWHEDDQRRWKYDNGFRFQTVRMLLRLNPREAAYNWSMNGMIRSVYREVPPRTIAALWSIIEATKLVGYGVEIAKRKAKAMEAARKKVRTERDAILGPELTGGAA</sequence>
<name>A0A2Z4YCA9_RHILE</name>
<proteinExistence type="predicted"/>
<evidence type="ECO:0000313" key="2">
    <source>
        <dbReference type="Proteomes" id="UP000251166"/>
    </source>
</evidence>
<dbReference type="AlphaFoldDB" id="A0A2Z4YCA9"/>
<reference evidence="1 2" key="1">
    <citation type="submission" date="2018-07" db="EMBL/GenBank/DDBJ databases">
        <title>Rhizobium leguminosarum strain:ATCC 14479 Genome sequencing and assembly.</title>
        <authorList>
            <person name="Chakraborty R."/>
        </authorList>
    </citation>
    <scope>NUCLEOTIDE SEQUENCE [LARGE SCALE GENOMIC DNA]</scope>
    <source>
        <strain evidence="1 2">ATCC 14479</strain>
    </source>
</reference>
<dbReference type="EMBL" id="CP030760">
    <property type="protein sequence ID" value="AXA37895.1"/>
    <property type="molecule type" value="Genomic_DNA"/>
</dbReference>
<gene>
    <name evidence="1" type="ORF">DLJ82_0275</name>
</gene>
<evidence type="ECO:0000313" key="1">
    <source>
        <dbReference type="EMBL" id="AXA37895.1"/>
    </source>
</evidence>
<protein>
    <submittedName>
        <fullName evidence="1">Uncharacterized protein</fullName>
    </submittedName>
</protein>
<dbReference type="Proteomes" id="UP000251166">
    <property type="component" value="Chromosome"/>
</dbReference>
<accession>A0A2Z4YCA9</accession>
<organism evidence="1 2">
    <name type="scientific">Rhizobium leguminosarum</name>
    <dbReference type="NCBI Taxonomy" id="384"/>
    <lineage>
        <taxon>Bacteria</taxon>
        <taxon>Pseudomonadati</taxon>
        <taxon>Pseudomonadota</taxon>
        <taxon>Alphaproteobacteria</taxon>
        <taxon>Hyphomicrobiales</taxon>
        <taxon>Rhizobiaceae</taxon>
        <taxon>Rhizobium/Agrobacterium group</taxon>
        <taxon>Rhizobium</taxon>
    </lineage>
</organism>